<dbReference type="Proteomes" id="UP000460272">
    <property type="component" value="Unassembled WGS sequence"/>
</dbReference>
<dbReference type="AlphaFoldDB" id="A0A6P2C358"/>
<proteinExistence type="predicted"/>
<dbReference type="PANTHER" id="PTHR43072:SF23">
    <property type="entry name" value="UPF0039 PROTEIN C11D3.02C"/>
    <property type="match status" value="1"/>
</dbReference>
<evidence type="ECO:0000256" key="1">
    <source>
        <dbReference type="ARBA" id="ARBA00022679"/>
    </source>
</evidence>
<dbReference type="SUPFAM" id="SSF55729">
    <property type="entry name" value="Acyl-CoA N-acyltransferases (Nat)"/>
    <property type="match status" value="1"/>
</dbReference>
<accession>A0A6P2C358</accession>
<sequence>MTPLYKIRSADAGDSEAIRAIRNDVIAHSTAMWTTHQVTAEGNREWLADNLTRRSVYVAEADCALIGFANWSPWRPKDGYRHTVEDSVYVTDGHQGRGLGAQLLQTLISAATESGAHVMMASIEASNTRSIALHERHGFETVGTAREVGTKFGRWLDLTMMSLAL</sequence>
<keyword evidence="1 4" id="KW-0808">Transferase</keyword>
<dbReference type="InterPro" id="IPR000182">
    <property type="entry name" value="GNAT_dom"/>
</dbReference>
<dbReference type="InterPro" id="IPR016181">
    <property type="entry name" value="Acyl_CoA_acyltransferase"/>
</dbReference>
<dbReference type="RefSeq" id="WP_145852631.1">
    <property type="nucleotide sequence ID" value="NZ_RPFW01000002.1"/>
</dbReference>
<feature type="domain" description="N-acetyltransferase" evidence="3">
    <location>
        <begin position="5"/>
        <end position="161"/>
    </location>
</feature>
<dbReference type="PANTHER" id="PTHR43072">
    <property type="entry name" value="N-ACETYLTRANSFERASE"/>
    <property type="match status" value="1"/>
</dbReference>
<protein>
    <submittedName>
        <fullName evidence="4">N-acetyltransferase family protein</fullName>
    </submittedName>
</protein>
<keyword evidence="2" id="KW-0012">Acyltransferase</keyword>
<dbReference type="CDD" id="cd04301">
    <property type="entry name" value="NAT_SF"/>
    <property type="match status" value="1"/>
</dbReference>
<keyword evidence="5" id="KW-1185">Reference proteome</keyword>
<dbReference type="Pfam" id="PF00583">
    <property type="entry name" value="Acetyltransf_1"/>
    <property type="match status" value="1"/>
</dbReference>
<evidence type="ECO:0000256" key="2">
    <source>
        <dbReference type="ARBA" id="ARBA00023315"/>
    </source>
</evidence>
<dbReference type="EMBL" id="RPFW01000002">
    <property type="protein sequence ID" value="TVZ04925.1"/>
    <property type="molecule type" value="Genomic_DNA"/>
</dbReference>
<dbReference type="Gene3D" id="3.40.630.30">
    <property type="match status" value="1"/>
</dbReference>
<dbReference type="OrthoDB" id="3173333at2"/>
<gene>
    <name evidence="4" type="ORF">EAS64_09815</name>
</gene>
<reference evidence="4 5" key="1">
    <citation type="submission" date="2018-11" db="EMBL/GenBank/DDBJ databases">
        <title>Trebonia kvetii gen.nov., sp.nov., a novel acidophilic actinobacterium, and proposal of the new actinobacterial family Treboniaceae fam. nov.</title>
        <authorList>
            <person name="Rapoport D."/>
            <person name="Sagova-Mareckova M."/>
            <person name="Sedlacek I."/>
            <person name="Provaznik J."/>
            <person name="Kralova S."/>
            <person name="Pavlinic D."/>
            <person name="Benes V."/>
            <person name="Kopecky J."/>
        </authorList>
    </citation>
    <scope>NUCLEOTIDE SEQUENCE [LARGE SCALE GENOMIC DNA]</scope>
    <source>
        <strain evidence="4 5">15Tr583</strain>
    </source>
</reference>
<evidence type="ECO:0000313" key="4">
    <source>
        <dbReference type="EMBL" id="TVZ04925.1"/>
    </source>
</evidence>
<evidence type="ECO:0000259" key="3">
    <source>
        <dbReference type="PROSITE" id="PS51186"/>
    </source>
</evidence>
<evidence type="ECO:0000313" key="5">
    <source>
        <dbReference type="Proteomes" id="UP000460272"/>
    </source>
</evidence>
<organism evidence="4 5">
    <name type="scientific">Trebonia kvetii</name>
    <dbReference type="NCBI Taxonomy" id="2480626"/>
    <lineage>
        <taxon>Bacteria</taxon>
        <taxon>Bacillati</taxon>
        <taxon>Actinomycetota</taxon>
        <taxon>Actinomycetes</taxon>
        <taxon>Streptosporangiales</taxon>
        <taxon>Treboniaceae</taxon>
        <taxon>Trebonia</taxon>
    </lineage>
</organism>
<dbReference type="PROSITE" id="PS51186">
    <property type="entry name" value="GNAT"/>
    <property type="match status" value="1"/>
</dbReference>
<comment type="caution">
    <text evidence="4">The sequence shown here is derived from an EMBL/GenBank/DDBJ whole genome shotgun (WGS) entry which is preliminary data.</text>
</comment>
<dbReference type="GO" id="GO:0016747">
    <property type="term" value="F:acyltransferase activity, transferring groups other than amino-acyl groups"/>
    <property type="evidence" value="ECO:0007669"/>
    <property type="project" value="InterPro"/>
</dbReference>
<name>A0A6P2C358_9ACTN</name>